<evidence type="ECO:0000313" key="1">
    <source>
        <dbReference type="EMBL" id="ACV50142.1"/>
    </source>
</evidence>
<protein>
    <submittedName>
        <fullName evidence="1">Uncharacterized protein</fullName>
    </submittedName>
</protein>
<accession>C9DG91</accession>
<evidence type="ECO:0000313" key="2">
    <source>
        <dbReference type="Proteomes" id="UP000008986"/>
    </source>
</evidence>
<dbReference type="RefSeq" id="YP_003358974.1">
    <property type="nucleotide sequence ID" value="NC_013697.1"/>
</dbReference>
<organismHost>
    <name type="scientific">Delftia acidovorans</name>
    <name type="common">Pseudomonas acidovorans</name>
    <name type="synonym">Comamonas acidovorans</name>
    <dbReference type="NCBI Taxonomy" id="80866"/>
</organismHost>
<keyword evidence="2" id="KW-1185">Reference proteome</keyword>
<dbReference type="GeneID" id="8684068"/>
<dbReference type="EMBL" id="GQ357915">
    <property type="protein sequence ID" value="ACV50142.1"/>
    <property type="molecule type" value="Genomic_DNA"/>
</dbReference>
<proteinExistence type="predicted"/>
<sequence length="96" mass="10782">MKVWLLHDGHVIGQTHIERDSRVAAIEAANNYLPRQYHLAKMSESPVMRIPGQGFYVCVDSIKPLYDDPMEQLRSDIGISADMIAAQSRAQDMVIA</sequence>
<name>C9DG91_BPW14</name>
<dbReference type="Proteomes" id="UP000008986">
    <property type="component" value="Segment"/>
</dbReference>
<organism evidence="1 2">
    <name type="scientific">Delftia phage PhiW-14</name>
    <name type="common">Deftia acidovorans bacteriophage phiW-14</name>
    <dbReference type="NCBI Taxonomy" id="665032"/>
    <lineage>
        <taxon>Viruses</taxon>
        <taxon>Duplodnaviria</taxon>
        <taxon>Heunggongvirae</taxon>
        <taxon>Uroviricota</taxon>
        <taxon>Caudoviricetes</taxon>
        <taxon>Ionavirus</taxon>
        <taxon>Ionavirus W14</taxon>
    </lineage>
</organism>
<reference evidence="2" key="1">
    <citation type="submission" date="2009-07" db="EMBL/GenBank/DDBJ databases">
        <authorList>
            <person name="Kropinski A.M."/>
            <person name="Villegas A."/>
            <person name="Lingohr E.J."/>
        </authorList>
    </citation>
    <scope>NUCLEOTIDE SEQUENCE [LARGE SCALE GENOMIC DNA]</scope>
</reference>
<dbReference type="KEGG" id="vg:8684068"/>
<gene>
    <name evidence="1" type="primary">120</name>
</gene>